<evidence type="ECO:0000256" key="4">
    <source>
        <dbReference type="PROSITE-ProRule" id="PRU00335"/>
    </source>
</evidence>
<evidence type="ECO:0000313" key="6">
    <source>
        <dbReference type="EMBL" id="AEI10577.1"/>
    </source>
</evidence>
<keyword evidence="1" id="KW-0805">Transcription regulation</keyword>
<evidence type="ECO:0000256" key="2">
    <source>
        <dbReference type="ARBA" id="ARBA00023125"/>
    </source>
</evidence>
<dbReference type="Pfam" id="PF00440">
    <property type="entry name" value="TetR_N"/>
    <property type="match status" value="1"/>
</dbReference>
<dbReference type="AlphaFoldDB" id="F8A257"/>
<proteinExistence type="predicted"/>
<feature type="domain" description="HTH tetR-type" evidence="5">
    <location>
        <begin position="8"/>
        <end position="68"/>
    </location>
</feature>
<dbReference type="RefSeq" id="WP_013882107.1">
    <property type="nucleotide sequence ID" value="NC_015671.1"/>
</dbReference>
<dbReference type="Proteomes" id="UP000000485">
    <property type="component" value="Chromosome"/>
</dbReference>
<dbReference type="InterPro" id="IPR036271">
    <property type="entry name" value="Tet_transcr_reg_TetR-rel_C_sf"/>
</dbReference>
<protein>
    <submittedName>
        <fullName evidence="6">Regulatory protein TetR</fullName>
    </submittedName>
</protein>
<accession>F8A257</accession>
<keyword evidence="7" id="KW-1185">Reference proteome</keyword>
<dbReference type="GO" id="GO:0003700">
    <property type="term" value="F:DNA-binding transcription factor activity"/>
    <property type="evidence" value="ECO:0007669"/>
    <property type="project" value="TreeGrafter"/>
</dbReference>
<evidence type="ECO:0000313" key="7">
    <source>
        <dbReference type="Proteomes" id="UP000000485"/>
    </source>
</evidence>
<dbReference type="InterPro" id="IPR009057">
    <property type="entry name" value="Homeodomain-like_sf"/>
</dbReference>
<dbReference type="PROSITE" id="PS01081">
    <property type="entry name" value="HTH_TETR_1"/>
    <property type="match status" value="1"/>
</dbReference>
<dbReference type="PRINTS" id="PR00455">
    <property type="entry name" value="HTHTETR"/>
</dbReference>
<dbReference type="Gene3D" id="1.10.357.10">
    <property type="entry name" value="Tetracycline Repressor, domain 2"/>
    <property type="match status" value="1"/>
</dbReference>
<evidence type="ECO:0000259" key="5">
    <source>
        <dbReference type="PROSITE" id="PS50977"/>
    </source>
</evidence>
<dbReference type="HOGENOM" id="CLU_069356_8_2_11"/>
<dbReference type="PROSITE" id="PS50977">
    <property type="entry name" value="HTH_TETR_2"/>
    <property type="match status" value="1"/>
</dbReference>
<dbReference type="GO" id="GO:0000976">
    <property type="term" value="F:transcription cis-regulatory region binding"/>
    <property type="evidence" value="ECO:0007669"/>
    <property type="project" value="TreeGrafter"/>
</dbReference>
<dbReference type="PANTHER" id="PTHR30055">
    <property type="entry name" value="HTH-TYPE TRANSCRIPTIONAL REGULATOR RUTR"/>
    <property type="match status" value="1"/>
</dbReference>
<dbReference type="eggNOG" id="COG1309">
    <property type="taxonomic scope" value="Bacteria"/>
</dbReference>
<dbReference type="InterPro" id="IPR023772">
    <property type="entry name" value="DNA-bd_HTH_TetR-type_CS"/>
</dbReference>
<name>F8A257_CELGA</name>
<dbReference type="EMBL" id="CP002665">
    <property type="protein sequence ID" value="AEI10577.1"/>
    <property type="molecule type" value="Genomic_DNA"/>
</dbReference>
<evidence type="ECO:0000256" key="3">
    <source>
        <dbReference type="ARBA" id="ARBA00023163"/>
    </source>
</evidence>
<evidence type="ECO:0000256" key="1">
    <source>
        <dbReference type="ARBA" id="ARBA00023015"/>
    </source>
</evidence>
<dbReference type="InterPro" id="IPR001647">
    <property type="entry name" value="HTH_TetR"/>
</dbReference>
<sequence length="208" mass="22600">MAQQARAIATRRAIIEAAATEFIEHGFTGASIADIAERSGATKGAMYFHFRSKELLAQAVIEQQQEANAALQEQFVTSDLSALAILVSMVRELGLQMKNDVVVLAAMRLAVEIPESEQGTGATYEAWAAPTEVVIEHAIAQGDIRDTLEPGTLSRLLVASFTGIQTVSFATTRLDDLMPRLREMWTVMLPGIVAPGREHIIPDVLQRA</sequence>
<dbReference type="SUPFAM" id="SSF48498">
    <property type="entry name" value="Tetracyclin repressor-like, C-terminal domain"/>
    <property type="match status" value="1"/>
</dbReference>
<keyword evidence="3" id="KW-0804">Transcription</keyword>
<dbReference type="NCBIfam" id="NF041196">
    <property type="entry name" value="ScbR_bind_reg"/>
    <property type="match status" value="1"/>
</dbReference>
<reference evidence="7" key="1">
    <citation type="submission" date="2011-04" db="EMBL/GenBank/DDBJ databases">
        <title>Complete sequence of Cellvibrio gilvus ATCC 13127.</title>
        <authorList>
            <person name="Lucas S."/>
            <person name="Han J."/>
            <person name="Lapidus A."/>
            <person name="Cheng J.-F."/>
            <person name="Goodwin L."/>
            <person name="Pitluck S."/>
            <person name="Peters L."/>
            <person name="Munk A."/>
            <person name="Detter J.C."/>
            <person name="Han C."/>
            <person name="Tapia R."/>
            <person name="Land M."/>
            <person name="Hauser L."/>
            <person name="Kyrpides N."/>
            <person name="Ivanova N."/>
            <person name="Ovchinnikova G."/>
            <person name="Pagani I."/>
            <person name="Mead D."/>
            <person name="Brumm P."/>
            <person name="Woyke T."/>
        </authorList>
    </citation>
    <scope>NUCLEOTIDE SEQUENCE [LARGE SCALE GENOMIC DNA]</scope>
    <source>
        <strain evidence="7">ATCC 13127 / NRRL B-14078</strain>
    </source>
</reference>
<dbReference type="STRING" id="593907.Celgi_0043"/>
<dbReference type="InterPro" id="IPR050109">
    <property type="entry name" value="HTH-type_TetR-like_transc_reg"/>
</dbReference>
<dbReference type="SUPFAM" id="SSF46689">
    <property type="entry name" value="Homeodomain-like"/>
    <property type="match status" value="1"/>
</dbReference>
<gene>
    <name evidence="6" type="ordered locus">Celgi_0043</name>
</gene>
<dbReference type="InterPro" id="IPR047923">
    <property type="entry name" value="ArpA-like"/>
</dbReference>
<feature type="DNA-binding region" description="H-T-H motif" evidence="4">
    <location>
        <begin position="31"/>
        <end position="50"/>
    </location>
</feature>
<dbReference type="PANTHER" id="PTHR30055:SF234">
    <property type="entry name" value="HTH-TYPE TRANSCRIPTIONAL REGULATOR BETI"/>
    <property type="match status" value="1"/>
</dbReference>
<keyword evidence="2 4" id="KW-0238">DNA-binding</keyword>
<dbReference type="KEGG" id="cga:Celgi_0043"/>
<organism evidence="6 7">
    <name type="scientific">Cellulomonas gilvus (strain ATCC 13127 / NRRL B-14078)</name>
    <name type="common">Cellvibrio gilvus</name>
    <dbReference type="NCBI Taxonomy" id="593907"/>
    <lineage>
        <taxon>Bacteria</taxon>
        <taxon>Bacillati</taxon>
        <taxon>Actinomycetota</taxon>
        <taxon>Actinomycetes</taxon>
        <taxon>Micrococcales</taxon>
        <taxon>Cellulomonadaceae</taxon>
        <taxon>Cellulomonas</taxon>
    </lineage>
</organism>